<dbReference type="OrthoDB" id="45086at2759"/>
<accession>A0A1E7FBQ0</accession>
<reference evidence="1 2" key="1">
    <citation type="submission" date="2016-09" db="EMBL/GenBank/DDBJ databases">
        <title>Extensive genetic diversity and differential bi-allelic expression allows diatom success in the polar Southern Ocean.</title>
        <authorList>
            <consortium name="DOE Joint Genome Institute"/>
            <person name="Mock T."/>
            <person name="Otillar R.P."/>
            <person name="Strauss J."/>
            <person name="Dupont C."/>
            <person name="Frickenhaus S."/>
            <person name="Maumus F."/>
            <person name="Mcmullan M."/>
            <person name="Sanges R."/>
            <person name="Schmutz J."/>
            <person name="Toseland A."/>
            <person name="Valas R."/>
            <person name="Veluchamy A."/>
            <person name="Ward B.J."/>
            <person name="Allen A."/>
            <person name="Barry K."/>
            <person name="Falciatore A."/>
            <person name="Ferrante M."/>
            <person name="Fortunato A.E."/>
            <person name="Gloeckner G."/>
            <person name="Gruber A."/>
            <person name="Hipkin R."/>
            <person name="Janech M."/>
            <person name="Kroth P."/>
            <person name="Leese F."/>
            <person name="Lindquist E."/>
            <person name="Lyon B.R."/>
            <person name="Martin J."/>
            <person name="Mayer C."/>
            <person name="Parker M."/>
            <person name="Quesneville H."/>
            <person name="Raymond J."/>
            <person name="Uhlig C."/>
            <person name="Valentin K.U."/>
            <person name="Worden A.Z."/>
            <person name="Armbrust E.V."/>
            <person name="Bowler C."/>
            <person name="Green B."/>
            <person name="Moulton V."/>
            <person name="Van Oosterhout C."/>
            <person name="Grigoriev I."/>
        </authorList>
    </citation>
    <scope>NUCLEOTIDE SEQUENCE [LARGE SCALE GENOMIC DNA]</scope>
    <source>
        <strain evidence="1 2">CCMP1102</strain>
    </source>
</reference>
<dbReference type="GO" id="GO:0071986">
    <property type="term" value="C:Ragulator complex"/>
    <property type="evidence" value="ECO:0007669"/>
    <property type="project" value="InterPro"/>
</dbReference>
<dbReference type="KEGG" id="fcy:FRACYDRAFT_240285"/>
<dbReference type="InParanoid" id="A0A1E7FBQ0"/>
<proteinExistence type="predicted"/>
<evidence type="ECO:0000313" key="1">
    <source>
        <dbReference type="EMBL" id="OEU15592.1"/>
    </source>
</evidence>
<dbReference type="InterPro" id="IPR024135">
    <property type="entry name" value="LAMTOR5"/>
</dbReference>
<dbReference type="Gene3D" id="3.30.450.30">
    <property type="entry name" value="Dynein light chain 2a, cytoplasmic"/>
    <property type="match status" value="1"/>
</dbReference>
<protein>
    <submittedName>
        <fullName evidence="1">Uncharacterized protein</fullName>
    </submittedName>
</protein>
<keyword evidence="2" id="KW-1185">Reference proteome</keyword>
<dbReference type="Pfam" id="PF16672">
    <property type="entry name" value="LAMTOR5"/>
    <property type="match status" value="1"/>
</dbReference>
<evidence type="ECO:0000313" key="2">
    <source>
        <dbReference type="Proteomes" id="UP000095751"/>
    </source>
</evidence>
<dbReference type="Proteomes" id="UP000095751">
    <property type="component" value="Unassembled WGS sequence"/>
</dbReference>
<dbReference type="AlphaFoldDB" id="A0A1E7FBQ0"/>
<name>A0A1E7FBQ0_9STRA</name>
<organism evidence="1 2">
    <name type="scientific">Fragilariopsis cylindrus CCMP1102</name>
    <dbReference type="NCBI Taxonomy" id="635003"/>
    <lineage>
        <taxon>Eukaryota</taxon>
        <taxon>Sar</taxon>
        <taxon>Stramenopiles</taxon>
        <taxon>Ochrophyta</taxon>
        <taxon>Bacillariophyta</taxon>
        <taxon>Bacillariophyceae</taxon>
        <taxon>Bacillariophycidae</taxon>
        <taxon>Bacillariales</taxon>
        <taxon>Bacillariaceae</taxon>
        <taxon>Fragilariopsis</taxon>
    </lineage>
</organism>
<dbReference type="EMBL" id="KV784359">
    <property type="protein sequence ID" value="OEU15592.1"/>
    <property type="molecule type" value="Genomic_DNA"/>
</dbReference>
<gene>
    <name evidence="1" type="ORF">FRACYDRAFT_240285</name>
</gene>
<sequence>MPLPPNLERSSPGILVNDLNGLCLISKGNMSSSATTNTNTNNSGVYTSLTRLASTLTPYQTANMNNENPPSPLITIELEGASSILIKEYDGHTVAMKVPNRKNTNDQGTAA</sequence>